<dbReference type="Proteomes" id="UP000744769">
    <property type="component" value="Unassembled WGS sequence"/>
</dbReference>
<dbReference type="Pfam" id="PF00589">
    <property type="entry name" value="Phage_integrase"/>
    <property type="match status" value="1"/>
</dbReference>
<dbReference type="GO" id="GO:0015074">
    <property type="term" value="P:DNA integration"/>
    <property type="evidence" value="ECO:0007669"/>
    <property type="project" value="InterPro"/>
</dbReference>
<name>A0A967B0C8_9MICO</name>
<feature type="domain" description="Core-binding (CB)" evidence="5">
    <location>
        <begin position="1"/>
        <end position="78"/>
    </location>
</feature>
<dbReference type="PROSITE" id="PS51898">
    <property type="entry name" value="TYR_RECOMBINASE"/>
    <property type="match status" value="1"/>
</dbReference>
<dbReference type="EMBL" id="JAAOIV010000005">
    <property type="protein sequence ID" value="NHN55747.1"/>
    <property type="molecule type" value="Genomic_DNA"/>
</dbReference>
<evidence type="ECO:0000259" key="5">
    <source>
        <dbReference type="PROSITE" id="PS51900"/>
    </source>
</evidence>
<dbReference type="InterPro" id="IPR050090">
    <property type="entry name" value="Tyrosine_recombinase_XerCD"/>
</dbReference>
<dbReference type="SUPFAM" id="SSF56349">
    <property type="entry name" value="DNA breaking-rejoining enzymes"/>
    <property type="match status" value="1"/>
</dbReference>
<evidence type="ECO:0000313" key="6">
    <source>
        <dbReference type="EMBL" id="NHN55747.1"/>
    </source>
</evidence>
<evidence type="ECO:0000256" key="1">
    <source>
        <dbReference type="ARBA" id="ARBA00023125"/>
    </source>
</evidence>
<accession>A0A967B0C8</accession>
<proteinExistence type="predicted"/>
<dbReference type="InterPro" id="IPR044068">
    <property type="entry name" value="CB"/>
</dbReference>
<evidence type="ECO:0000256" key="2">
    <source>
        <dbReference type="ARBA" id="ARBA00023172"/>
    </source>
</evidence>
<protein>
    <submittedName>
        <fullName evidence="6">Tyrosine-type recombinase/integrase</fullName>
    </submittedName>
</protein>
<dbReference type="RefSeq" id="WP_166195863.1">
    <property type="nucleotide sequence ID" value="NZ_JAAOIV010000005.1"/>
</dbReference>
<keyword evidence="2" id="KW-0233">DNA recombination</keyword>
<organism evidence="6 7">
    <name type="scientific">Metallococcus carri</name>
    <dbReference type="NCBI Taxonomy" id="1656884"/>
    <lineage>
        <taxon>Bacteria</taxon>
        <taxon>Bacillati</taxon>
        <taxon>Actinomycetota</taxon>
        <taxon>Actinomycetes</taxon>
        <taxon>Micrococcales</taxon>
        <taxon>Dermacoccaceae</taxon>
        <taxon>Metallococcus</taxon>
    </lineage>
</organism>
<dbReference type="PANTHER" id="PTHR30349:SF64">
    <property type="entry name" value="PROPHAGE INTEGRASE INTD-RELATED"/>
    <property type="match status" value="1"/>
</dbReference>
<dbReference type="InterPro" id="IPR002104">
    <property type="entry name" value="Integrase_catalytic"/>
</dbReference>
<dbReference type="PANTHER" id="PTHR30349">
    <property type="entry name" value="PHAGE INTEGRASE-RELATED"/>
    <property type="match status" value="1"/>
</dbReference>
<gene>
    <name evidence="6" type="ORF">G9U51_08155</name>
</gene>
<dbReference type="AlphaFoldDB" id="A0A967B0C8"/>
<dbReference type="PROSITE" id="PS51900">
    <property type="entry name" value="CB"/>
    <property type="match status" value="1"/>
</dbReference>
<evidence type="ECO:0000259" key="4">
    <source>
        <dbReference type="PROSITE" id="PS51898"/>
    </source>
</evidence>
<dbReference type="InterPro" id="IPR013762">
    <property type="entry name" value="Integrase-like_cat_sf"/>
</dbReference>
<feature type="domain" description="Tyr recombinase" evidence="4">
    <location>
        <begin position="99"/>
        <end position="263"/>
    </location>
</feature>
<dbReference type="GO" id="GO:0003677">
    <property type="term" value="F:DNA binding"/>
    <property type="evidence" value="ECO:0007669"/>
    <property type="project" value="UniProtKB-UniRule"/>
</dbReference>
<dbReference type="InterPro" id="IPR011010">
    <property type="entry name" value="DNA_brk_join_enz"/>
</dbReference>
<dbReference type="GO" id="GO:0006310">
    <property type="term" value="P:DNA recombination"/>
    <property type="evidence" value="ECO:0007669"/>
    <property type="project" value="UniProtKB-KW"/>
</dbReference>
<comment type="caution">
    <text evidence="6">The sequence shown here is derived from an EMBL/GenBank/DDBJ whole genome shotgun (WGS) entry which is preliminary data.</text>
</comment>
<evidence type="ECO:0000313" key="7">
    <source>
        <dbReference type="Proteomes" id="UP000744769"/>
    </source>
</evidence>
<reference evidence="6" key="1">
    <citation type="submission" date="2020-03" db="EMBL/GenBank/DDBJ databases">
        <title>Draft sequencing of Calidifontibacter sp. DB0510.</title>
        <authorList>
            <person name="Kim D.-U."/>
        </authorList>
    </citation>
    <scope>NUCLEOTIDE SEQUENCE</scope>
    <source>
        <strain evidence="6">DB0510</strain>
    </source>
</reference>
<sequence>MTRGWEIQRWGGYLKATGRPQTTVEMRTYHLERLAADYDDPGAVTFDDLVEWLAAHEWAPNTRRSYRGSLRSYWSWRLATGRAAASPAHLLPPVRVPRGLPRPTPEDAYRAAIASASRDPRALMAIQLAAQCGLRRGEIARARREDLEPALIGYTLRVEGKGGHIRMVPLPDPLAATIVRAPAGWLFPSPHGKHLTPHHLGKIVVKHLPDGYTTHTLRHRCGTVSYGATRDLRAVQELLGHAKPETTAIYTKIDEAAVRAAMNAAAA</sequence>
<keyword evidence="1 3" id="KW-0238">DNA-binding</keyword>
<dbReference type="Gene3D" id="1.10.443.10">
    <property type="entry name" value="Intergrase catalytic core"/>
    <property type="match status" value="1"/>
</dbReference>
<evidence type="ECO:0000256" key="3">
    <source>
        <dbReference type="PROSITE-ProRule" id="PRU01248"/>
    </source>
</evidence>
<keyword evidence="7" id="KW-1185">Reference proteome</keyword>